<keyword evidence="2" id="KW-1185">Reference proteome</keyword>
<protein>
    <submittedName>
        <fullName evidence="1">Uncharacterized protein</fullName>
    </submittedName>
</protein>
<dbReference type="Proteomes" id="UP001143910">
    <property type="component" value="Unassembled WGS sequence"/>
</dbReference>
<accession>A0ACC1NYH1</accession>
<organism evidence="1 2">
    <name type="scientific">Zarea fungicola</name>
    <dbReference type="NCBI Taxonomy" id="93591"/>
    <lineage>
        <taxon>Eukaryota</taxon>
        <taxon>Fungi</taxon>
        <taxon>Dikarya</taxon>
        <taxon>Ascomycota</taxon>
        <taxon>Pezizomycotina</taxon>
        <taxon>Sordariomycetes</taxon>
        <taxon>Hypocreomycetidae</taxon>
        <taxon>Hypocreales</taxon>
        <taxon>Cordycipitaceae</taxon>
        <taxon>Zarea</taxon>
    </lineage>
</organism>
<evidence type="ECO:0000313" key="2">
    <source>
        <dbReference type="Proteomes" id="UP001143910"/>
    </source>
</evidence>
<comment type="caution">
    <text evidence="1">The sequence shown here is derived from an EMBL/GenBank/DDBJ whole genome shotgun (WGS) entry which is preliminary data.</text>
</comment>
<proteinExistence type="predicted"/>
<dbReference type="EMBL" id="JANJQO010000011">
    <property type="protein sequence ID" value="KAJ2983944.1"/>
    <property type="molecule type" value="Genomic_DNA"/>
</dbReference>
<evidence type="ECO:0000313" key="1">
    <source>
        <dbReference type="EMBL" id="KAJ2983944.1"/>
    </source>
</evidence>
<gene>
    <name evidence="1" type="ORF">NQ176_g325</name>
</gene>
<sequence length="644" mass="68847">MGASFSSPVFQNNGEFFMDTPNIIDIAWPNVSAAATAPVATSSANLFGYDWSQPFPGVSSNGGGHSVYLTVAKEVAINETIVQNSTTVLTSLTFSAPESLMSNGFPVPMHDSWHICRHIFISTASEMKSAADSGNGCGTLPATCISDLKDSLTASWGTASNTTMCSKLIYDPIPPSCRDTFGFARQDVLDFDNSTIANKDLGLLHTSKKQQQYSWRIGTGYHSPRDAAAYSMAADMTYLVATVWGYSQYASPSTWKVPDVSFACLSSGARYVPPPPPPPASTTSTSTSTSVATATPSAIPNYSAYYDDFSQGMTQWTSSDGTFTVDSGALSAASSEGGKSLLQTSYSDFTYEADITFPSANSGDAGVIFRVGSVGSGPYNYQSYYAGFGTSGNIYLGKISNGWTGLGASTAQIQQGTAHHLKVRAIGPALDVYVDDMSKPKLSVKDGAYASGMDGVRVFQTAAKFDNIQLLPLQFFDDFSGQNMNSWNIYDGSFDATFGTVIAQPSDGGKALIRDRLFADFSYEADVSITNSGGDAGLIFRASSPQAGVNSYYGYYAGFTNSFVTIGRVDNNWNELARASIAGFDVNKTHRLKVQAKGAMISVFLDDMIVPKLQVKDTTYHTGMNGFRTHQTLALFDNTAIYAM</sequence>
<reference evidence="1" key="1">
    <citation type="submission" date="2022-08" db="EMBL/GenBank/DDBJ databases">
        <title>Genome Sequence of Lecanicillium fungicola.</title>
        <authorList>
            <person name="Buettner E."/>
        </authorList>
    </citation>
    <scope>NUCLEOTIDE SEQUENCE</scope>
    <source>
        <strain evidence="1">Babe33</strain>
    </source>
</reference>
<name>A0ACC1NYH1_9HYPO</name>